<accession>A0A427ACH6</accession>
<gene>
    <name evidence="2" type="ORF">B296_00012128</name>
</gene>
<dbReference type="EMBL" id="AMZH03002931">
    <property type="protein sequence ID" value="RRT73933.1"/>
    <property type="molecule type" value="Genomic_DNA"/>
</dbReference>
<dbReference type="Proteomes" id="UP000287651">
    <property type="component" value="Unassembled WGS sequence"/>
</dbReference>
<dbReference type="AlphaFoldDB" id="A0A427ACH6"/>
<evidence type="ECO:0000313" key="3">
    <source>
        <dbReference type="Proteomes" id="UP000287651"/>
    </source>
</evidence>
<comment type="caution">
    <text evidence="2">The sequence shown here is derived from an EMBL/GenBank/DDBJ whole genome shotgun (WGS) entry which is preliminary data.</text>
</comment>
<protein>
    <submittedName>
        <fullName evidence="2">Uncharacterized protein</fullName>
    </submittedName>
</protein>
<organism evidence="2 3">
    <name type="scientific">Ensete ventricosum</name>
    <name type="common">Abyssinian banana</name>
    <name type="synonym">Musa ensete</name>
    <dbReference type="NCBI Taxonomy" id="4639"/>
    <lineage>
        <taxon>Eukaryota</taxon>
        <taxon>Viridiplantae</taxon>
        <taxon>Streptophyta</taxon>
        <taxon>Embryophyta</taxon>
        <taxon>Tracheophyta</taxon>
        <taxon>Spermatophyta</taxon>
        <taxon>Magnoliopsida</taxon>
        <taxon>Liliopsida</taxon>
        <taxon>Zingiberales</taxon>
        <taxon>Musaceae</taxon>
        <taxon>Ensete</taxon>
    </lineage>
</organism>
<feature type="signal peptide" evidence="1">
    <location>
        <begin position="1"/>
        <end position="20"/>
    </location>
</feature>
<evidence type="ECO:0000256" key="1">
    <source>
        <dbReference type="SAM" id="SignalP"/>
    </source>
</evidence>
<reference evidence="2 3" key="1">
    <citation type="journal article" date="2014" name="Agronomy (Basel)">
        <title>A Draft Genome Sequence for Ensete ventricosum, the Drought-Tolerant Tree Against Hunger.</title>
        <authorList>
            <person name="Harrison J."/>
            <person name="Moore K.A."/>
            <person name="Paszkiewicz K."/>
            <person name="Jones T."/>
            <person name="Grant M."/>
            <person name="Ambacheew D."/>
            <person name="Muzemil S."/>
            <person name="Studholme D.J."/>
        </authorList>
    </citation>
    <scope>NUCLEOTIDE SEQUENCE [LARGE SCALE GENOMIC DNA]</scope>
</reference>
<feature type="chain" id="PRO_5019573553" evidence="1">
    <location>
        <begin position="21"/>
        <end position="115"/>
    </location>
</feature>
<keyword evidence="1" id="KW-0732">Signal</keyword>
<name>A0A427ACH6_ENSVE</name>
<proteinExistence type="predicted"/>
<sequence>MKKRFWSFFTLAFSLLGVGGLGTKLGDANCLPMQDDAHFLPASPLVMGKESLSGVDFSSRPTCGRGPTYDAHISSSVGSRQNILLPSSSMMLACRKATWIGPVTFYYFFHDARME</sequence>
<evidence type="ECO:0000313" key="2">
    <source>
        <dbReference type="EMBL" id="RRT73933.1"/>
    </source>
</evidence>